<comment type="caution">
    <text evidence="1">The sequence shown here is derived from an EMBL/GenBank/DDBJ whole genome shotgun (WGS) entry which is preliminary data.</text>
</comment>
<evidence type="ECO:0000313" key="2">
    <source>
        <dbReference type="Proteomes" id="UP001597013"/>
    </source>
</evidence>
<dbReference type="RefSeq" id="WP_386127312.1">
    <property type="nucleotide sequence ID" value="NZ_JBHTJL010000003.1"/>
</dbReference>
<protein>
    <recommendedName>
        <fullName evidence="3">Lipoprotein</fullName>
    </recommendedName>
</protein>
<name>A0ABW3N2K7_9FLAO</name>
<proteinExistence type="predicted"/>
<dbReference type="EMBL" id="JBHTJL010000003">
    <property type="protein sequence ID" value="MFD1061937.1"/>
    <property type="molecule type" value="Genomic_DNA"/>
</dbReference>
<accession>A0ABW3N2K7</accession>
<evidence type="ECO:0008006" key="3">
    <source>
        <dbReference type="Google" id="ProtNLM"/>
    </source>
</evidence>
<dbReference type="Proteomes" id="UP001597013">
    <property type="component" value="Unassembled WGS sequence"/>
</dbReference>
<organism evidence="1 2">
    <name type="scientific">Winogradskyella litorisediminis</name>
    <dbReference type="NCBI Taxonomy" id="1156618"/>
    <lineage>
        <taxon>Bacteria</taxon>
        <taxon>Pseudomonadati</taxon>
        <taxon>Bacteroidota</taxon>
        <taxon>Flavobacteriia</taxon>
        <taxon>Flavobacteriales</taxon>
        <taxon>Flavobacteriaceae</taxon>
        <taxon>Winogradskyella</taxon>
    </lineage>
</organism>
<evidence type="ECO:0000313" key="1">
    <source>
        <dbReference type="EMBL" id="MFD1061937.1"/>
    </source>
</evidence>
<keyword evidence="2" id="KW-1185">Reference proteome</keyword>
<gene>
    <name evidence="1" type="ORF">ACFQ1Q_01665</name>
</gene>
<reference evidence="2" key="1">
    <citation type="journal article" date="2019" name="Int. J. Syst. Evol. Microbiol.">
        <title>The Global Catalogue of Microorganisms (GCM) 10K type strain sequencing project: providing services to taxonomists for standard genome sequencing and annotation.</title>
        <authorList>
            <consortium name="The Broad Institute Genomics Platform"/>
            <consortium name="The Broad Institute Genome Sequencing Center for Infectious Disease"/>
            <person name="Wu L."/>
            <person name="Ma J."/>
        </authorList>
    </citation>
    <scope>NUCLEOTIDE SEQUENCE [LARGE SCALE GENOMIC DNA]</scope>
    <source>
        <strain evidence="2">CCUG 62215</strain>
    </source>
</reference>
<sequence length="147" mass="15599">MKTLKNSLIVLCAILLFNCDNDDANNPNNNACTFAGLTYVDTNGNIVQQYTDTSMITDFFPNALGQGVGQIEIGESGAQAMTNFVTNIVTQNASGPGTITLNGNTYNNATVTCQRAGTNVGDEFRFDVVIPNVGEAEFCVTIDSVSP</sequence>